<keyword evidence="3" id="KW-0249">Electron transport</keyword>
<accession>A0A1Y2FPH6</accession>
<feature type="transmembrane region" description="Helical" evidence="9">
    <location>
        <begin position="59"/>
        <end position="81"/>
    </location>
</feature>
<keyword evidence="7 9" id="KW-0472">Membrane</keyword>
<dbReference type="InterPro" id="IPR013112">
    <property type="entry name" value="FAD-bd_8"/>
</dbReference>
<dbReference type="EMBL" id="MCFI01000005">
    <property type="protein sequence ID" value="ORY85106.1"/>
    <property type="molecule type" value="Genomic_DNA"/>
</dbReference>
<dbReference type="CDD" id="cd06186">
    <property type="entry name" value="NOX_Duox_like_FAD_NADP"/>
    <property type="match status" value="1"/>
</dbReference>
<comment type="subcellular location">
    <subcellularLocation>
        <location evidence="1">Membrane</location>
        <topology evidence="1">Multi-pass membrane protein</topology>
    </subcellularLocation>
</comment>
<keyword evidence="5" id="KW-0560">Oxidoreductase</keyword>
<evidence type="ECO:0000256" key="9">
    <source>
        <dbReference type="SAM" id="Phobius"/>
    </source>
</evidence>
<dbReference type="GO" id="GO:0043020">
    <property type="term" value="C:NADPH oxidase complex"/>
    <property type="evidence" value="ECO:0007669"/>
    <property type="project" value="TreeGrafter"/>
</dbReference>
<reference evidence="11 12" key="1">
    <citation type="submission" date="2016-07" db="EMBL/GenBank/DDBJ databases">
        <title>Pervasive Adenine N6-methylation of Active Genes in Fungi.</title>
        <authorList>
            <consortium name="DOE Joint Genome Institute"/>
            <person name="Mondo S.J."/>
            <person name="Dannebaum R.O."/>
            <person name="Kuo R.C."/>
            <person name="Labutti K."/>
            <person name="Haridas S."/>
            <person name="Kuo A."/>
            <person name="Salamov A."/>
            <person name="Ahrendt S.R."/>
            <person name="Lipzen A."/>
            <person name="Sullivan W."/>
            <person name="Andreopoulos W.B."/>
            <person name="Clum A."/>
            <person name="Lindquist E."/>
            <person name="Daum C."/>
            <person name="Ramamoorthy G.K."/>
            <person name="Gryganskyi A."/>
            <person name="Culley D."/>
            <person name="Magnuson J.K."/>
            <person name="James T.Y."/>
            <person name="O'Malley M.A."/>
            <person name="Stajich J.E."/>
            <person name="Spatafora J.W."/>
            <person name="Visel A."/>
            <person name="Grigoriev I.V."/>
        </authorList>
    </citation>
    <scope>NUCLEOTIDE SEQUENCE [LARGE SCALE GENOMIC DNA]</scope>
    <source>
        <strain evidence="11 12">12-1054</strain>
    </source>
</reference>
<feature type="region of interest" description="Disordered" evidence="8">
    <location>
        <begin position="404"/>
        <end position="446"/>
    </location>
</feature>
<dbReference type="Pfam" id="PF08030">
    <property type="entry name" value="NAD_binding_6"/>
    <property type="match status" value="1"/>
</dbReference>
<evidence type="ECO:0000313" key="12">
    <source>
        <dbReference type="Proteomes" id="UP000193685"/>
    </source>
</evidence>
<dbReference type="InterPro" id="IPR013121">
    <property type="entry name" value="Fe_red_NAD-bd_6"/>
</dbReference>
<evidence type="ECO:0000256" key="6">
    <source>
        <dbReference type="ARBA" id="ARBA00023065"/>
    </source>
</evidence>
<dbReference type="GO" id="GO:0006952">
    <property type="term" value="P:defense response"/>
    <property type="evidence" value="ECO:0007669"/>
    <property type="project" value="TreeGrafter"/>
</dbReference>
<dbReference type="PANTHER" id="PTHR11972:SF153">
    <property type="entry name" value="SUPEROXIDE-GENERATING NADPH OXIDASE HEAVY CHAIN SUBUNIT A"/>
    <property type="match status" value="1"/>
</dbReference>
<dbReference type="RefSeq" id="XP_040726889.1">
    <property type="nucleotide sequence ID" value="XM_040868984.1"/>
</dbReference>
<evidence type="ECO:0000256" key="1">
    <source>
        <dbReference type="ARBA" id="ARBA00004141"/>
    </source>
</evidence>
<evidence type="ECO:0000313" key="11">
    <source>
        <dbReference type="EMBL" id="ORY85106.1"/>
    </source>
</evidence>
<dbReference type="Pfam" id="PF01794">
    <property type="entry name" value="Ferric_reduct"/>
    <property type="match status" value="1"/>
</dbReference>
<feature type="compositionally biased region" description="Low complexity" evidence="8">
    <location>
        <begin position="419"/>
        <end position="429"/>
    </location>
</feature>
<feature type="transmembrane region" description="Helical" evidence="9">
    <location>
        <begin position="232"/>
        <end position="250"/>
    </location>
</feature>
<evidence type="ECO:0000256" key="7">
    <source>
        <dbReference type="ARBA" id="ARBA00023136"/>
    </source>
</evidence>
<dbReference type="InterPro" id="IPR039261">
    <property type="entry name" value="FNR_nucleotide-bd"/>
</dbReference>
<dbReference type="PROSITE" id="PS51384">
    <property type="entry name" value="FAD_FR"/>
    <property type="match status" value="1"/>
</dbReference>
<dbReference type="InterPro" id="IPR017927">
    <property type="entry name" value="FAD-bd_FR_type"/>
</dbReference>
<evidence type="ECO:0000256" key="2">
    <source>
        <dbReference type="ARBA" id="ARBA00022692"/>
    </source>
</evidence>
<proteinExistence type="predicted"/>
<comment type="caution">
    <text evidence="11">The sequence shown here is derived from an EMBL/GenBank/DDBJ whole genome shotgun (WGS) entry which is preliminary data.</text>
</comment>
<dbReference type="SUPFAM" id="SSF63380">
    <property type="entry name" value="Riboflavin synthase domain-like"/>
    <property type="match status" value="1"/>
</dbReference>
<feature type="transmembrane region" description="Helical" evidence="9">
    <location>
        <begin position="190"/>
        <end position="220"/>
    </location>
</feature>
<sequence>MSCEDKDALSKEEFLQVVRHLKIPAGVATNTQAAHAKDKLDVSKLPFGRRLRAKFAVDGAPWTFLAFVVALMLIFGIWQLVTYVSDTDKRAALGWGVIMAKVTAGVLYPTLFFMILSMSRWLATLARYSYWVARFVNFDRAQSFHIKISIFAMLMATLHAIGHLTGTFLYSSRPGREATVETVVGQSRTYRQYVATLPGITGISALGCFYLMAIFAIPWLKRRNYEVFQLSHLLMFPFVGLLMAHGTWAILQPPMLGYWLAFPTLLVIVERLTRICRGFIRIPAKFSILDDDTVAIEVRHPHGKDWPYDAGQYIMLQVPEVSFFQWHPFTISLCHKDMLSLHIKTDGNWTSRLRSENLRFVGLDGPYGAPAQRFYDFERSVLIGSGVGVTPFSSILMNLEKRQDLPKARGTSHSRSRAASRSSSPGSDATRVKSIREGEKTRGRVLGSPPKVRCDFHWVVRDKNYLLWFSDLLNRVETAESIHKDLSIRICTHVTAKRKKLSTLIFRWLLENHRTETDLSPLTGLRNKTEFGRPDFSTILLDHYNEAKSEGFTGKVGVFYCGAPVVGMLIADACHVLTARASEERYDLRYVFMLEVFG</sequence>
<keyword evidence="6" id="KW-0813">Transport</keyword>
<keyword evidence="2 9" id="KW-0812">Transmembrane</keyword>
<dbReference type="SUPFAM" id="SSF52343">
    <property type="entry name" value="Ferredoxin reductase-like, C-terminal NADP-linked domain"/>
    <property type="match status" value="1"/>
</dbReference>
<dbReference type="GO" id="GO:0006811">
    <property type="term" value="P:monoatomic ion transport"/>
    <property type="evidence" value="ECO:0007669"/>
    <property type="project" value="UniProtKB-KW"/>
</dbReference>
<dbReference type="OrthoDB" id="167398at2759"/>
<keyword evidence="6" id="KW-0406">Ion transport</keyword>
<dbReference type="PANTHER" id="PTHR11972">
    <property type="entry name" value="NADPH OXIDASE"/>
    <property type="match status" value="1"/>
</dbReference>
<dbReference type="Proteomes" id="UP000193685">
    <property type="component" value="Unassembled WGS sequence"/>
</dbReference>
<evidence type="ECO:0000256" key="5">
    <source>
        <dbReference type="ARBA" id="ARBA00023002"/>
    </source>
</evidence>
<protein>
    <submittedName>
        <fullName evidence="11">FAD-binding domain-domain-containing protein</fullName>
    </submittedName>
</protein>
<gene>
    <name evidence="11" type="ORF">BCR37DRAFT_378162</name>
</gene>
<keyword evidence="12" id="KW-1185">Reference proteome</keyword>
<evidence type="ECO:0000256" key="3">
    <source>
        <dbReference type="ARBA" id="ARBA00022982"/>
    </source>
</evidence>
<dbReference type="OMA" id="RSYWAVH"/>
<evidence type="ECO:0000256" key="8">
    <source>
        <dbReference type="SAM" id="MobiDB-lite"/>
    </source>
</evidence>
<dbReference type="GeneID" id="63785583"/>
<dbReference type="AlphaFoldDB" id="A0A1Y2FPH6"/>
<dbReference type="GO" id="GO:0042554">
    <property type="term" value="P:superoxide anion generation"/>
    <property type="evidence" value="ECO:0007669"/>
    <property type="project" value="TreeGrafter"/>
</dbReference>
<evidence type="ECO:0000259" key="10">
    <source>
        <dbReference type="PROSITE" id="PS51384"/>
    </source>
</evidence>
<feature type="compositionally biased region" description="Basic and acidic residues" evidence="8">
    <location>
        <begin position="430"/>
        <end position="442"/>
    </location>
</feature>
<dbReference type="InterPro" id="IPR050369">
    <property type="entry name" value="RBOH/FRE"/>
</dbReference>
<dbReference type="InterPro" id="IPR013130">
    <property type="entry name" value="Fe3_Rdtase_TM_dom"/>
</dbReference>
<name>A0A1Y2FPH6_PROLT</name>
<dbReference type="InterPro" id="IPR017938">
    <property type="entry name" value="Riboflavin_synthase-like_b-brl"/>
</dbReference>
<dbReference type="Gene3D" id="2.40.30.10">
    <property type="entry name" value="Translation factors"/>
    <property type="match status" value="1"/>
</dbReference>
<organism evidence="11 12">
    <name type="scientific">Protomyces lactucae-debilis</name>
    <dbReference type="NCBI Taxonomy" id="2754530"/>
    <lineage>
        <taxon>Eukaryota</taxon>
        <taxon>Fungi</taxon>
        <taxon>Dikarya</taxon>
        <taxon>Ascomycota</taxon>
        <taxon>Taphrinomycotina</taxon>
        <taxon>Taphrinomycetes</taxon>
        <taxon>Taphrinales</taxon>
        <taxon>Protomycetaceae</taxon>
        <taxon>Protomyces</taxon>
    </lineage>
</organism>
<feature type="transmembrane region" description="Helical" evidence="9">
    <location>
        <begin position="150"/>
        <end position="170"/>
    </location>
</feature>
<dbReference type="STRING" id="56484.A0A1Y2FPH6"/>
<feature type="domain" description="FAD-binding FR-type" evidence="10">
    <location>
        <begin position="259"/>
        <end position="373"/>
    </location>
</feature>
<dbReference type="Gene3D" id="3.40.50.80">
    <property type="entry name" value="Nucleotide-binding domain of ferredoxin-NADP reductase (FNR) module"/>
    <property type="match status" value="1"/>
</dbReference>
<keyword evidence="4 9" id="KW-1133">Transmembrane helix</keyword>
<dbReference type="GO" id="GO:0016175">
    <property type="term" value="F:superoxide-generating NAD(P)H oxidase activity"/>
    <property type="evidence" value="ECO:0007669"/>
    <property type="project" value="TreeGrafter"/>
</dbReference>
<feature type="transmembrane region" description="Helical" evidence="9">
    <location>
        <begin position="93"/>
        <end position="116"/>
    </location>
</feature>
<evidence type="ECO:0000256" key="4">
    <source>
        <dbReference type="ARBA" id="ARBA00022989"/>
    </source>
</evidence>
<dbReference type="Pfam" id="PF08022">
    <property type="entry name" value="FAD_binding_8"/>
    <property type="match status" value="1"/>
</dbReference>